<accession>A0A8T0GME7</accession>
<sequence>MGSDDGGALTGGVGVSVSDWENWASLGKFVEILGVRDVGLEIKADILRHLCYFLSSSAATFKYPSVTPAEDIGLSAVVRDREVNVNYDDLVALHDLLFRELAHHIPLFSAGNEKLAEIHSAFPSSLQELKVAALTLRCCIRLLPLIELFDTGLRNAMGVDLVNLLRKICSPWEPCLLRTKVCSSGGITPNIEPYRAPTLCASLEVFVDELLCRSKTQLVLVQDGSSEKGTRSTARFILEATLAHVMISAHAPKELHEPRARACELSLQSAVILLDRVITDNAPRYLLAHVVRIVSQALEDSMCTAGKFYSAAELNHEKKWFSRFLISGYSNNTGSCKVDTNYMPESLSRQVCLWLVSSVLERGVSLYLKFASAPHLANFVGSVNNGPQLSAAVSSTLLASCLWNYMCHRSRMSQECEAALESMLNDATLRKGLEECMDQTCYHDHGHIQGHEPGQDTHCVLKAVFSNGNIERSSGTHFCGRELGVLPVWEEDHSTLIADVLHVMHSALNFITETTRSIEQDSLAADMAREDFDDVWLGLIGSFHQCLPSAGEITAADSVGHVLVFFTDMLYYEAETSISDNKLREYLELLESLLIALLMEYTWRKSTSLPQLFDHTCGKNRTVDVESCRGGENESISPSCYARKVVSLLQGFLEEPDLPEILGGNAVSIILQINCFLNDFCEFMDKVLSTSDWRDYIPANGRRFSRKIPKTMQEVVLLDRNIGEENFDHDMPLWDGHLSPDDERGPAEHQPCPSNAGRQQGQDRESEPAEHQPCPSNAGRQQGQDEESEPPEHDLCPTNIRVDKQQLRPSTLPILQRLLKHRRRQANPRDVSPERNPVSEPEGVTRTPRPVRKCRQVSEDETSDIPTEAEGNQFVAEVLLLEKTSENFDDLNDFIVCKQGRSYTRWLNRRTKFRRRKRTREIWKRSEEKQKLLSMLNIV</sequence>
<evidence type="ECO:0000256" key="1">
    <source>
        <dbReference type="SAM" id="MobiDB-lite"/>
    </source>
</evidence>
<keyword evidence="4" id="KW-1185">Reference proteome</keyword>
<dbReference type="PANTHER" id="PTHR36786">
    <property type="entry name" value="2-ISOPROPYLMALATE SYNTHASE"/>
    <property type="match status" value="1"/>
</dbReference>
<feature type="domain" description="DUF7812" evidence="2">
    <location>
        <begin position="135"/>
        <end position="303"/>
    </location>
</feature>
<dbReference type="PANTHER" id="PTHR36786:SF1">
    <property type="entry name" value="2-ISOPROPYLMALATE SYNTHASE"/>
    <property type="match status" value="1"/>
</dbReference>
<evidence type="ECO:0000313" key="4">
    <source>
        <dbReference type="Proteomes" id="UP000822688"/>
    </source>
</evidence>
<dbReference type="AlphaFoldDB" id="A0A8T0GME7"/>
<name>A0A8T0GME7_CERPU</name>
<feature type="compositionally biased region" description="Basic and acidic residues" evidence="1">
    <location>
        <begin position="761"/>
        <end position="770"/>
    </location>
</feature>
<feature type="compositionally biased region" description="Basic and acidic residues" evidence="1">
    <location>
        <begin position="790"/>
        <end position="806"/>
    </location>
</feature>
<evidence type="ECO:0000313" key="3">
    <source>
        <dbReference type="EMBL" id="KAG0558918.1"/>
    </source>
</evidence>
<gene>
    <name evidence="3" type="ORF">KC19_10G064400</name>
</gene>
<dbReference type="EMBL" id="CM026431">
    <property type="protein sequence ID" value="KAG0558918.1"/>
    <property type="molecule type" value="Genomic_DNA"/>
</dbReference>
<proteinExistence type="predicted"/>
<feature type="compositionally biased region" description="Basic and acidic residues" evidence="1">
    <location>
        <begin position="731"/>
        <end position="747"/>
    </location>
</feature>
<reference evidence="3" key="1">
    <citation type="submission" date="2020-06" db="EMBL/GenBank/DDBJ databases">
        <title>WGS assembly of Ceratodon purpureus strain R40.</title>
        <authorList>
            <person name="Carey S.B."/>
            <person name="Jenkins J."/>
            <person name="Shu S."/>
            <person name="Lovell J.T."/>
            <person name="Sreedasyam A."/>
            <person name="Maumus F."/>
            <person name="Tiley G.P."/>
            <person name="Fernandez-Pozo N."/>
            <person name="Barry K."/>
            <person name="Chen C."/>
            <person name="Wang M."/>
            <person name="Lipzen A."/>
            <person name="Daum C."/>
            <person name="Saski C.A."/>
            <person name="Payton A.C."/>
            <person name="Mcbreen J.C."/>
            <person name="Conrad R.E."/>
            <person name="Kollar L.M."/>
            <person name="Olsson S."/>
            <person name="Huttunen S."/>
            <person name="Landis J.B."/>
            <person name="Wickett N.J."/>
            <person name="Johnson M.G."/>
            <person name="Rensing S.A."/>
            <person name="Grimwood J."/>
            <person name="Schmutz J."/>
            <person name="Mcdaniel S.F."/>
        </authorList>
    </citation>
    <scope>NUCLEOTIDE SEQUENCE</scope>
    <source>
        <strain evidence="3">R40</strain>
    </source>
</reference>
<organism evidence="3 4">
    <name type="scientific">Ceratodon purpureus</name>
    <name type="common">Fire moss</name>
    <name type="synonym">Dicranum purpureum</name>
    <dbReference type="NCBI Taxonomy" id="3225"/>
    <lineage>
        <taxon>Eukaryota</taxon>
        <taxon>Viridiplantae</taxon>
        <taxon>Streptophyta</taxon>
        <taxon>Embryophyta</taxon>
        <taxon>Bryophyta</taxon>
        <taxon>Bryophytina</taxon>
        <taxon>Bryopsida</taxon>
        <taxon>Dicranidae</taxon>
        <taxon>Pseudoditrichales</taxon>
        <taxon>Ditrichaceae</taxon>
        <taxon>Ceratodon</taxon>
    </lineage>
</organism>
<dbReference type="Proteomes" id="UP000822688">
    <property type="component" value="Chromosome 10"/>
</dbReference>
<dbReference type="Pfam" id="PF25104">
    <property type="entry name" value="DUF7812"/>
    <property type="match status" value="1"/>
</dbReference>
<evidence type="ECO:0000259" key="2">
    <source>
        <dbReference type="Pfam" id="PF25104"/>
    </source>
</evidence>
<dbReference type="InterPro" id="IPR056714">
    <property type="entry name" value="DUF7812"/>
</dbReference>
<protein>
    <recommendedName>
        <fullName evidence="2">DUF7812 domain-containing protein</fullName>
    </recommendedName>
</protein>
<comment type="caution">
    <text evidence="3">The sequence shown here is derived from an EMBL/GenBank/DDBJ whole genome shotgun (WGS) entry which is preliminary data.</text>
</comment>
<feature type="region of interest" description="Disordered" evidence="1">
    <location>
        <begin position="731"/>
        <end position="865"/>
    </location>
</feature>